<keyword evidence="2" id="KW-1185">Reference proteome</keyword>
<evidence type="ECO:0000313" key="1">
    <source>
        <dbReference type="EMBL" id="KAH6935572.1"/>
    </source>
</evidence>
<accession>A0ACB7SR21</accession>
<comment type="caution">
    <text evidence="1">The sequence shown here is derived from an EMBL/GenBank/DDBJ whole genome shotgun (WGS) entry which is preliminary data.</text>
</comment>
<organism evidence="1 2">
    <name type="scientific">Hyalomma asiaticum</name>
    <name type="common">Tick</name>
    <dbReference type="NCBI Taxonomy" id="266040"/>
    <lineage>
        <taxon>Eukaryota</taxon>
        <taxon>Metazoa</taxon>
        <taxon>Ecdysozoa</taxon>
        <taxon>Arthropoda</taxon>
        <taxon>Chelicerata</taxon>
        <taxon>Arachnida</taxon>
        <taxon>Acari</taxon>
        <taxon>Parasitiformes</taxon>
        <taxon>Ixodida</taxon>
        <taxon>Ixodoidea</taxon>
        <taxon>Ixodidae</taxon>
        <taxon>Hyalomminae</taxon>
        <taxon>Hyalomma</taxon>
    </lineage>
</organism>
<dbReference type="EMBL" id="CM023483">
    <property type="protein sequence ID" value="KAH6935572.1"/>
    <property type="molecule type" value="Genomic_DNA"/>
</dbReference>
<sequence length="198" mass="21256">MEPSASSEPEAVPGKDGDDLTSSVNGYADLTGDCKLSASSSSDDDASSSSGTSSDSSSSSTDSTSSDDDDDAHAAASHSEDVDVEDERAAVASCTAAVLAAVTEPQVGIYVQRNVDRPKDMPSDHPEEVHDWAGWPTFPPKDDADRQRRPIVVTKVPHIAHINRHEFQPKMELLINTQGRRVFRLRSSNISFFLEGPL</sequence>
<evidence type="ECO:0000313" key="2">
    <source>
        <dbReference type="Proteomes" id="UP000821845"/>
    </source>
</evidence>
<proteinExistence type="predicted"/>
<name>A0ACB7SR21_HYAAI</name>
<protein>
    <submittedName>
        <fullName evidence="1">Uncharacterized protein</fullName>
    </submittedName>
</protein>
<reference evidence="1" key="1">
    <citation type="submission" date="2020-05" db="EMBL/GenBank/DDBJ databases">
        <title>Large-scale comparative analyses of tick genomes elucidate their genetic diversity and vector capacities.</title>
        <authorList>
            <person name="Jia N."/>
            <person name="Wang J."/>
            <person name="Shi W."/>
            <person name="Du L."/>
            <person name="Sun Y."/>
            <person name="Zhan W."/>
            <person name="Jiang J."/>
            <person name="Wang Q."/>
            <person name="Zhang B."/>
            <person name="Ji P."/>
            <person name="Sakyi L.B."/>
            <person name="Cui X."/>
            <person name="Yuan T."/>
            <person name="Jiang B."/>
            <person name="Yang W."/>
            <person name="Lam T.T.-Y."/>
            <person name="Chang Q."/>
            <person name="Ding S."/>
            <person name="Wang X."/>
            <person name="Zhu J."/>
            <person name="Ruan X."/>
            <person name="Zhao L."/>
            <person name="Wei J."/>
            <person name="Que T."/>
            <person name="Du C."/>
            <person name="Cheng J."/>
            <person name="Dai P."/>
            <person name="Han X."/>
            <person name="Huang E."/>
            <person name="Gao Y."/>
            <person name="Liu J."/>
            <person name="Shao H."/>
            <person name="Ye R."/>
            <person name="Li L."/>
            <person name="Wei W."/>
            <person name="Wang X."/>
            <person name="Wang C."/>
            <person name="Yang T."/>
            <person name="Huo Q."/>
            <person name="Li W."/>
            <person name="Guo W."/>
            <person name="Chen H."/>
            <person name="Zhou L."/>
            <person name="Ni X."/>
            <person name="Tian J."/>
            <person name="Zhou Y."/>
            <person name="Sheng Y."/>
            <person name="Liu T."/>
            <person name="Pan Y."/>
            <person name="Xia L."/>
            <person name="Li J."/>
            <person name="Zhao F."/>
            <person name="Cao W."/>
        </authorList>
    </citation>
    <scope>NUCLEOTIDE SEQUENCE</scope>
    <source>
        <strain evidence="1">Hyas-2018</strain>
    </source>
</reference>
<dbReference type="Proteomes" id="UP000821845">
    <property type="component" value="Chromosome 3"/>
</dbReference>
<gene>
    <name evidence="1" type="ORF">HPB50_006824</name>
</gene>